<dbReference type="Proteomes" id="UP000318394">
    <property type="component" value="Unassembled WGS sequence"/>
</dbReference>
<feature type="modified residue" description="Phosphohistidine; by HPr" evidence="1">
    <location>
        <position position="43"/>
    </location>
</feature>
<accession>A0A249A3W1</accession>
<dbReference type="GO" id="GO:0009401">
    <property type="term" value="P:phosphoenolpyruvate-dependent sugar phosphotransferase system"/>
    <property type="evidence" value="ECO:0007669"/>
    <property type="project" value="InterPro"/>
</dbReference>
<reference evidence="6 7" key="2">
    <citation type="journal article" date="2019" name="Vet. Microbiol.">
        <title>Genetic characterization of susceptible and multi-drug resistant Mannheimia haemolytica isolated from high-risk stocker calves prior to and after antimicrobial metaphylaxis.</title>
        <authorList>
            <person name="Snyder E.R."/>
            <person name="Alvarez-Narvaez S."/>
            <person name="Credille B.C."/>
        </authorList>
    </citation>
    <scope>NUCLEOTIDE SEQUENCE [LARGE SCALE GENOMIC DNA]</scope>
    <source>
        <strain evidence="4 6">UGA-R5-128-1</strain>
        <strain evidence="3 7">UGA-R7-163-1</strain>
    </source>
</reference>
<dbReference type="GO" id="GO:0008982">
    <property type="term" value="F:protein-N(PI)-phosphohistidine-sugar phosphotransferase activity"/>
    <property type="evidence" value="ECO:0007669"/>
    <property type="project" value="InterPro"/>
</dbReference>
<dbReference type="EMBL" id="UGPN01000002">
    <property type="protein sequence ID" value="STY59791.1"/>
    <property type="molecule type" value="Genomic_DNA"/>
</dbReference>
<dbReference type="AlphaFoldDB" id="A0A249A3W1"/>
<dbReference type="EMBL" id="VAJI01000024">
    <property type="protein sequence ID" value="TRB35938.1"/>
    <property type="molecule type" value="Genomic_DNA"/>
</dbReference>
<dbReference type="STRING" id="75985.WC39_13540"/>
<dbReference type="EMBL" id="VAJB01000023">
    <property type="protein sequence ID" value="TRB73576.1"/>
    <property type="molecule type" value="Genomic_DNA"/>
</dbReference>
<dbReference type="Pfam" id="PF03829">
    <property type="entry name" value="PTSIIA_gutA"/>
    <property type="match status" value="1"/>
</dbReference>
<dbReference type="OrthoDB" id="5113885at2"/>
<dbReference type="Proteomes" id="UP000254802">
    <property type="component" value="Unassembled WGS sequence"/>
</dbReference>
<evidence type="ECO:0000313" key="2">
    <source>
        <dbReference type="EMBL" id="STY59791.1"/>
    </source>
</evidence>
<organism evidence="4 6">
    <name type="scientific">Mannheimia haemolytica</name>
    <name type="common">Pasteurella haemolytica</name>
    <dbReference type="NCBI Taxonomy" id="75985"/>
    <lineage>
        <taxon>Bacteria</taxon>
        <taxon>Pseudomonadati</taxon>
        <taxon>Pseudomonadota</taxon>
        <taxon>Gammaproteobacteria</taxon>
        <taxon>Pasteurellales</taxon>
        <taxon>Pasteurellaceae</taxon>
        <taxon>Mannheimia</taxon>
    </lineage>
</organism>
<evidence type="ECO:0000313" key="3">
    <source>
        <dbReference type="EMBL" id="TRB35938.1"/>
    </source>
</evidence>
<dbReference type="PANTHER" id="PTHR40398:SF1">
    <property type="entry name" value="PTS SYSTEM GLUCITOL_SORBITOL-SPECIFIC EIIA COMPONENT"/>
    <property type="match status" value="1"/>
</dbReference>
<name>A0A249A3W1_MANHA</name>
<dbReference type="PANTHER" id="PTHR40398">
    <property type="entry name" value="PTS SYSTEM GLUCITOL/SORBITOL-SPECIFIC EIIA COMPONENT"/>
    <property type="match status" value="1"/>
</dbReference>
<dbReference type="Proteomes" id="UP000315164">
    <property type="component" value="Unassembled WGS sequence"/>
</dbReference>
<dbReference type="GeneID" id="67370361"/>
<evidence type="ECO:0000313" key="5">
    <source>
        <dbReference type="Proteomes" id="UP000254802"/>
    </source>
</evidence>
<dbReference type="KEGG" id="mhay:VK67_13545"/>
<dbReference type="GO" id="GO:0016301">
    <property type="term" value="F:kinase activity"/>
    <property type="evidence" value="ECO:0007669"/>
    <property type="project" value="TreeGrafter"/>
</dbReference>
<dbReference type="KEGG" id="mhaq:WC39_13540"/>
<dbReference type="SUPFAM" id="SSF141530">
    <property type="entry name" value="PTSIIA/GutA-like"/>
    <property type="match status" value="1"/>
</dbReference>
<dbReference type="Gene3D" id="2.40.33.40">
    <property type="entry name" value="Phosphotransferase system, glucitol/sorbitol-specific IIA component"/>
    <property type="match status" value="1"/>
</dbReference>
<evidence type="ECO:0000256" key="1">
    <source>
        <dbReference type="PROSITE-ProRule" id="PRU00420"/>
    </source>
</evidence>
<dbReference type="GO" id="GO:0005737">
    <property type="term" value="C:cytoplasm"/>
    <property type="evidence" value="ECO:0007669"/>
    <property type="project" value="InterPro"/>
</dbReference>
<evidence type="ECO:0000313" key="6">
    <source>
        <dbReference type="Proteomes" id="UP000315164"/>
    </source>
</evidence>
<keyword evidence="7" id="KW-1185">Reference proteome</keyword>
<dbReference type="InterPro" id="IPR004716">
    <property type="entry name" value="PTS_IIA_glucitol/sorbitol-sp"/>
</dbReference>
<protein>
    <submittedName>
        <fullName evidence="4">PTS glucitol/sorbitol transporter subunit IIA</fullName>
    </submittedName>
    <submittedName>
        <fullName evidence="2">PTS system glucitol/sorbitol-specific transporter subunit IIA</fullName>
    </submittedName>
</protein>
<evidence type="ECO:0000313" key="4">
    <source>
        <dbReference type="EMBL" id="TRB73576.1"/>
    </source>
</evidence>
<reference evidence="2 5" key="1">
    <citation type="submission" date="2018-06" db="EMBL/GenBank/DDBJ databases">
        <authorList>
            <consortium name="Pathogen Informatics"/>
            <person name="Doyle S."/>
        </authorList>
    </citation>
    <scope>NUCLEOTIDE SEQUENCE [LARGE SCALE GENOMIC DNA]</scope>
    <source>
        <strain evidence="2 5">NCTC10638</strain>
    </source>
</reference>
<dbReference type="NCBIfam" id="NF007696">
    <property type="entry name" value="PRK10377.1"/>
    <property type="match status" value="1"/>
</dbReference>
<evidence type="ECO:0000313" key="7">
    <source>
        <dbReference type="Proteomes" id="UP000318394"/>
    </source>
</evidence>
<gene>
    <name evidence="4" type="primary">srlB</name>
    <name evidence="4" type="synonym">gutB</name>
    <name evidence="4" type="ORF">FEA53_10115</name>
    <name evidence="3" type="ORF">FEB89_10215</name>
    <name evidence="2" type="ORF">NCTC10638_00972</name>
</gene>
<proteinExistence type="predicted"/>
<sequence>MTIIYQTTFTKIGNFAQESLTDDMLITFKQGAPADLQDYCFIHNPSELSSPLEVGDIAEFDGVAYPITAVGSVASENLSALGHITFRFDGANDAEFPGSVHVIGTPPQGLTENSTLIIKRD</sequence>
<dbReference type="RefSeq" id="WP_006249819.1">
    <property type="nucleotide sequence ID" value="NZ_CP011098.1"/>
</dbReference>
<dbReference type="InterPro" id="IPR036665">
    <property type="entry name" value="PTS_IIA_glucitol/sorbitol_sf"/>
</dbReference>
<dbReference type="PROSITE" id="PS51097">
    <property type="entry name" value="PTS_EIIA_TYPE_5"/>
    <property type="match status" value="1"/>
</dbReference>